<dbReference type="PANTHER" id="PTHR43425">
    <property type="entry name" value="OXYGEN-INSENSITIVE NADPH NITROREDUCTASE"/>
    <property type="match status" value="1"/>
</dbReference>
<name>A0A7R8ZVS8_9CRUS</name>
<accession>A0A7R8ZVS8</accession>
<feature type="non-terminal residue" evidence="5">
    <location>
        <position position="1"/>
    </location>
</feature>
<dbReference type="Pfam" id="PF00881">
    <property type="entry name" value="Nitroreductase"/>
    <property type="match status" value="1"/>
</dbReference>
<dbReference type="GO" id="GO:0140616">
    <property type="term" value="F:iodotyrosine deiodinase activity"/>
    <property type="evidence" value="ECO:0007669"/>
    <property type="project" value="UniProtKB-ARBA"/>
</dbReference>
<dbReference type="EMBL" id="OB700117">
    <property type="protein sequence ID" value="CAD7238358.1"/>
    <property type="molecule type" value="Genomic_DNA"/>
</dbReference>
<keyword evidence="2" id="KW-0285">Flavoprotein</keyword>
<dbReference type="AlphaFoldDB" id="A0A7R8ZVS8"/>
<evidence type="ECO:0000256" key="2">
    <source>
        <dbReference type="ARBA" id="ARBA00022630"/>
    </source>
</evidence>
<dbReference type="CDD" id="cd02146">
    <property type="entry name" value="NfsA-like"/>
    <property type="match status" value="1"/>
</dbReference>
<evidence type="ECO:0000256" key="3">
    <source>
        <dbReference type="ARBA" id="ARBA00022643"/>
    </source>
</evidence>
<evidence type="ECO:0000313" key="5">
    <source>
        <dbReference type="EMBL" id="CAD7238358.1"/>
    </source>
</evidence>
<dbReference type="NCBIfam" id="NF008033">
    <property type="entry name" value="PRK10765.1"/>
    <property type="match status" value="1"/>
</dbReference>
<evidence type="ECO:0000256" key="4">
    <source>
        <dbReference type="ARBA" id="ARBA00023002"/>
    </source>
</evidence>
<comment type="similarity">
    <text evidence="1">Belongs to the flavin oxidoreductase frp family.</text>
</comment>
<gene>
    <name evidence="5" type="ORF">CTOB1V02_LOCUS16173</name>
</gene>
<dbReference type="InterPro" id="IPR029479">
    <property type="entry name" value="Nitroreductase"/>
</dbReference>
<keyword evidence="4" id="KW-0560">Oxidoreductase</keyword>
<dbReference type="OrthoDB" id="2094932at2759"/>
<dbReference type="SUPFAM" id="SSF55469">
    <property type="entry name" value="FMN-dependent nitroreductase-like"/>
    <property type="match status" value="1"/>
</dbReference>
<reference evidence="5" key="1">
    <citation type="submission" date="2020-11" db="EMBL/GenBank/DDBJ databases">
        <authorList>
            <person name="Tran Van P."/>
        </authorList>
    </citation>
    <scope>NUCLEOTIDE SEQUENCE</scope>
</reference>
<dbReference type="Gene3D" id="3.40.109.10">
    <property type="entry name" value="NADH Oxidase"/>
    <property type="match status" value="1"/>
</dbReference>
<dbReference type="InterPro" id="IPR016446">
    <property type="entry name" value="Flavin_OxRdtase_Frp"/>
</dbReference>
<keyword evidence="3" id="KW-0288">FMN</keyword>
<dbReference type="PIRSF" id="PIRSF005426">
    <property type="entry name" value="Frp"/>
    <property type="match status" value="1"/>
</dbReference>
<dbReference type="InterPro" id="IPR000415">
    <property type="entry name" value="Nitroreductase-like"/>
</dbReference>
<sequence>INGAGAEATHIWDSKTTLREAYATLMEQYRLLFEIGAQNRARGYEPMTFKAMMNEHRSIREYDDRPVSDDTLRQILESAQHAASSSFIQATAIVRVANADTRADISEVAGGQRWVREAPIFLVWCADMTRIEAASLKADAGELDGWTEHFIAATVDVALVAQNALLAAESLGLGGVYIGGIRNNPARVCELLELPRLVYPVFGMCLGYPAQDPGIKPRMPLDAMLHQERFDASRATQIVDAYDAQMADYYASRGSNVRQSNWSAQTTNAVQGKRREHMLGFLQEQGYLKK</sequence>
<organism evidence="5">
    <name type="scientific">Cyprideis torosa</name>
    <dbReference type="NCBI Taxonomy" id="163714"/>
    <lineage>
        <taxon>Eukaryota</taxon>
        <taxon>Metazoa</taxon>
        <taxon>Ecdysozoa</taxon>
        <taxon>Arthropoda</taxon>
        <taxon>Crustacea</taxon>
        <taxon>Oligostraca</taxon>
        <taxon>Ostracoda</taxon>
        <taxon>Podocopa</taxon>
        <taxon>Podocopida</taxon>
        <taxon>Cytherocopina</taxon>
        <taxon>Cytheroidea</taxon>
        <taxon>Cytherideidae</taxon>
        <taxon>Cyprideis</taxon>
    </lineage>
</organism>
<dbReference type="PANTHER" id="PTHR43425:SF2">
    <property type="entry name" value="OXYGEN-INSENSITIVE NADPH NITROREDUCTASE"/>
    <property type="match status" value="1"/>
</dbReference>
<protein>
    <submittedName>
        <fullName evidence="5">Uncharacterized protein</fullName>
    </submittedName>
</protein>
<evidence type="ECO:0000256" key="1">
    <source>
        <dbReference type="ARBA" id="ARBA00008366"/>
    </source>
</evidence>
<proteinExistence type="inferred from homology"/>